<feature type="compositionally biased region" description="Polar residues" evidence="1">
    <location>
        <begin position="104"/>
        <end position="162"/>
    </location>
</feature>
<organism evidence="2 3">
    <name type="scientific">Hibiscus sabdariffa</name>
    <name type="common">roselle</name>
    <dbReference type="NCBI Taxonomy" id="183260"/>
    <lineage>
        <taxon>Eukaryota</taxon>
        <taxon>Viridiplantae</taxon>
        <taxon>Streptophyta</taxon>
        <taxon>Embryophyta</taxon>
        <taxon>Tracheophyta</taxon>
        <taxon>Spermatophyta</taxon>
        <taxon>Magnoliopsida</taxon>
        <taxon>eudicotyledons</taxon>
        <taxon>Gunneridae</taxon>
        <taxon>Pentapetalae</taxon>
        <taxon>rosids</taxon>
        <taxon>malvids</taxon>
        <taxon>Malvales</taxon>
        <taxon>Malvaceae</taxon>
        <taxon>Malvoideae</taxon>
        <taxon>Hibiscus</taxon>
    </lineage>
</organism>
<protein>
    <submittedName>
        <fullName evidence="2">Uncharacterized protein</fullName>
    </submittedName>
</protein>
<accession>A0ABR2PAZ5</accession>
<evidence type="ECO:0000256" key="1">
    <source>
        <dbReference type="SAM" id="MobiDB-lite"/>
    </source>
</evidence>
<comment type="caution">
    <text evidence="2">The sequence shown here is derived from an EMBL/GenBank/DDBJ whole genome shotgun (WGS) entry which is preliminary data.</text>
</comment>
<keyword evidence="3" id="KW-1185">Reference proteome</keyword>
<name>A0ABR2PAZ5_9ROSI</name>
<feature type="compositionally biased region" description="Polar residues" evidence="1">
    <location>
        <begin position="299"/>
        <end position="309"/>
    </location>
</feature>
<feature type="region of interest" description="Disordered" evidence="1">
    <location>
        <begin position="104"/>
        <end position="163"/>
    </location>
</feature>
<evidence type="ECO:0000313" key="2">
    <source>
        <dbReference type="EMBL" id="KAK8985610.1"/>
    </source>
</evidence>
<sequence length="329" mass="36418">MFFIIQNPIQQQLSFHSNAGWLVYPHFTHFIIDLQYITQTSSSSYIPQTSSSFKMDDPDFGSEKYFGDEDLIRTPFPPDLERVMQELNDHLQGRNQDLDNQLIPSFLHSQPNPMSLTSHASTSIGFQTPNNSLGLPTQNPNQKDSHGTPQVQQTQSKGQMESAQDLIEWKMEKELMTANMTALANNTGKLAAEYKTLSQLIEAQQHQLASASSGNILEAQQHDNLAGVIQSIKNSDGLQQLTPSDITRITTDELSTESKHLKLENEQLTAENTLLKSLLLDGRDVNNDSKAEAEPSSDVFPNQLHQGAGTSPAPRVPPGAMCPSGPPFY</sequence>
<dbReference type="EMBL" id="JBBPBN010000069">
    <property type="protein sequence ID" value="KAK8985610.1"/>
    <property type="molecule type" value="Genomic_DNA"/>
</dbReference>
<reference evidence="2 3" key="1">
    <citation type="journal article" date="2024" name="G3 (Bethesda)">
        <title>Genome assembly of Hibiscus sabdariffa L. provides insights into metabolisms of medicinal natural products.</title>
        <authorList>
            <person name="Kim T."/>
        </authorList>
    </citation>
    <scope>NUCLEOTIDE SEQUENCE [LARGE SCALE GENOMIC DNA]</scope>
    <source>
        <strain evidence="2">TK-2024</strain>
        <tissue evidence="2">Old leaves</tissue>
    </source>
</reference>
<proteinExistence type="predicted"/>
<evidence type="ECO:0000313" key="3">
    <source>
        <dbReference type="Proteomes" id="UP001396334"/>
    </source>
</evidence>
<gene>
    <name evidence="2" type="ORF">V6N11_068858</name>
</gene>
<dbReference type="Proteomes" id="UP001396334">
    <property type="component" value="Unassembled WGS sequence"/>
</dbReference>
<feature type="region of interest" description="Disordered" evidence="1">
    <location>
        <begin position="286"/>
        <end position="329"/>
    </location>
</feature>